<dbReference type="AlphaFoldDB" id="A0A7W7FTB3"/>
<name>A0A7W7FTB3_9PSEU</name>
<sequence>MERIVDLDAAAGEIHARRAVWEAAGFTVGPVTWRDHAENWPQHLITERTAVFDPDSVGVRVDHGDCCVAYVVLFRGGWADVDVIDPHTEEVHEVDGSGITSVEAFGKLLDQVTARLLGGS</sequence>
<evidence type="ECO:0000313" key="1">
    <source>
        <dbReference type="EMBL" id="MBB4674619.1"/>
    </source>
</evidence>
<keyword evidence="2" id="KW-1185">Reference proteome</keyword>
<dbReference type="Proteomes" id="UP000533598">
    <property type="component" value="Unassembled WGS sequence"/>
</dbReference>
<reference evidence="1 2" key="1">
    <citation type="submission" date="2020-08" db="EMBL/GenBank/DDBJ databases">
        <title>Sequencing the genomes of 1000 actinobacteria strains.</title>
        <authorList>
            <person name="Klenk H.-P."/>
        </authorList>
    </citation>
    <scope>NUCLEOTIDE SEQUENCE [LARGE SCALE GENOMIC DNA]</scope>
    <source>
        <strain evidence="1 2">DSM 44230</strain>
    </source>
</reference>
<dbReference type="RefSeq" id="WP_185000720.1">
    <property type="nucleotide sequence ID" value="NZ_BAAAUI010000003.1"/>
</dbReference>
<proteinExistence type="predicted"/>
<protein>
    <submittedName>
        <fullName evidence="1">8-oxo-dGTP pyrophosphatase MutT (NUDIX family)</fullName>
    </submittedName>
</protein>
<comment type="caution">
    <text evidence="1">The sequence shown here is derived from an EMBL/GenBank/DDBJ whole genome shotgun (WGS) entry which is preliminary data.</text>
</comment>
<organism evidence="1 2">
    <name type="scientific">Crossiella cryophila</name>
    <dbReference type="NCBI Taxonomy" id="43355"/>
    <lineage>
        <taxon>Bacteria</taxon>
        <taxon>Bacillati</taxon>
        <taxon>Actinomycetota</taxon>
        <taxon>Actinomycetes</taxon>
        <taxon>Pseudonocardiales</taxon>
        <taxon>Pseudonocardiaceae</taxon>
        <taxon>Crossiella</taxon>
    </lineage>
</organism>
<accession>A0A7W7FTB3</accession>
<evidence type="ECO:0000313" key="2">
    <source>
        <dbReference type="Proteomes" id="UP000533598"/>
    </source>
</evidence>
<dbReference type="EMBL" id="JACHMH010000001">
    <property type="protein sequence ID" value="MBB4674619.1"/>
    <property type="molecule type" value="Genomic_DNA"/>
</dbReference>
<gene>
    <name evidence="1" type="ORF">HNR67_000737</name>
</gene>